<comment type="catalytic activity">
    <reaction evidence="4">
        <text>a 5'-end (N(7)-methyl 5'-triphosphoguanosine)-ribonucleoside in snoRNA + S-adenosyl-L-methionine = a 5'-end (N(2),N(7)-dimethyl 5'-triphosphoguanosine)-ribonucleoside in snoRNA + S-adenosyl-L-homocysteine + H(+)</text>
        <dbReference type="Rhea" id="RHEA:78475"/>
        <dbReference type="Rhea" id="RHEA-COMP:19086"/>
        <dbReference type="Rhea" id="RHEA-COMP:19088"/>
        <dbReference type="ChEBI" id="CHEBI:15378"/>
        <dbReference type="ChEBI" id="CHEBI:57856"/>
        <dbReference type="ChEBI" id="CHEBI:59789"/>
        <dbReference type="ChEBI" id="CHEBI:156461"/>
        <dbReference type="ChEBI" id="CHEBI:172880"/>
    </reaction>
    <physiologicalReaction direction="left-to-right" evidence="4">
        <dbReference type="Rhea" id="RHEA:78476"/>
    </physiologicalReaction>
</comment>
<comment type="similarity">
    <text evidence="2">Belongs to the methyltransferase superfamily. Trimethylguanosine synthase family.</text>
</comment>
<evidence type="ECO:0000256" key="6">
    <source>
        <dbReference type="ARBA" id="ARBA00049075"/>
    </source>
</evidence>
<evidence type="ECO:0000256" key="5">
    <source>
        <dbReference type="ARBA" id="ARBA00048763"/>
    </source>
</evidence>
<name>A0AAV1HZD5_9CHLO</name>
<comment type="catalytic activity">
    <reaction evidence="5">
        <text>a 5'-end (N(2),N(7)-dimethyl 5'-triphosphoguanosine)-ribonucleoside in snRNA + S-adenosyl-L-methionine = a 5'-end (N(2),N(2),N(7)-trimethyl 5'-triphosphoguanosine)-ribonucleoside in snRNA + S-adenosyl-L-homocysteine + H(+)</text>
        <dbReference type="Rhea" id="RHEA:78479"/>
        <dbReference type="Rhea" id="RHEA-COMP:19087"/>
        <dbReference type="Rhea" id="RHEA-COMP:19089"/>
        <dbReference type="ChEBI" id="CHEBI:15378"/>
        <dbReference type="ChEBI" id="CHEBI:57856"/>
        <dbReference type="ChEBI" id="CHEBI:59789"/>
        <dbReference type="ChEBI" id="CHEBI:167623"/>
        <dbReference type="ChEBI" id="CHEBI:172880"/>
    </reaction>
    <physiologicalReaction direction="left-to-right" evidence="5">
        <dbReference type="Rhea" id="RHEA:78480"/>
    </physiologicalReaction>
</comment>
<dbReference type="PANTHER" id="PTHR14741:SF32">
    <property type="entry name" value="TRIMETHYLGUANOSINE SYNTHASE"/>
    <property type="match status" value="1"/>
</dbReference>
<dbReference type="GO" id="GO:0071164">
    <property type="term" value="F:RNA cap trimethylguanosine synthase activity"/>
    <property type="evidence" value="ECO:0007669"/>
    <property type="project" value="TreeGrafter"/>
</dbReference>
<protein>
    <recommendedName>
        <fullName evidence="1">Trimethylguanosine synthase</fullName>
    </recommendedName>
    <alternativeName>
        <fullName evidence="7">Cap-specific guanine-N(2) methyltransferase</fullName>
    </alternativeName>
</protein>
<sequence length="227" mass="25663">MAAEMAVPLVWEWRQYFPDRPGLDPQRLQITRVGRYSITRPEHAALVSQAIKSFTALVTHRTEGLSIVDATACVGGNTISFLEHFQLVTAIELSSVHFYILRQNLSAYGFDDGCGRLRLVNADFTQVLFTLCSDVVFLDPPWNNSGPLPEIWHDRKRDLMLYLSDTPIYSIISEILLTGRARIVALKAPSNVNLNLLLRRLPFGIMTQIVKIHTYYLIMFGQPAQAT</sequence>
<evidence type="ECO:0000256" key="1">
    <source>
        <dbReference type="ARBA" id="ARBA00018517"/>
    </source>
</evidence>
<evidence type="ECO:0000313" key="9">
    <source>
        <dbReference type="Proteomes" id="UP001314263"/>
    </source>
</evidence>
<dbReference type="Pfam" id="PF09445">
    <property type="entry name" value="Methyltransf_15"/>
    <property type="match status" value="1"/>
</dbReference>
<comment type="catalytic activity">
    <reaction evidence="3">
        <text>a 5'-end (N(2),N(7)-dimethyl 5'-triphosphoguanosine)-ribonucleoside in snoRNA + S-adenosyl-L-methionine = a 5'-end (N(2),N(2),N(7)-trimethyl 5'-triphosphoguanosine)-ribonucleoside in snoRNA + S-adenosyl-L-homocysteine + H(+)</text>
        <dbReference type="Rhea" id="RHEA:78507"/>
        <dbReference type="Rhea" id="RHEA-COMP:19088"/>
        <dbReference type="Rhea" id="RHEA-COMP:19090"/>
        <dbReference type="ChEBI" id="CHEBI:15378"/>
        <dbReference type="ChEBI" id="CHEBI:57856"/>
        <dbReference type="ChEBI" id="CHEBI:59789"/>
        <dbReference type="ChEBI" id="CHEBI:167623"/>
        <dbReference type="ChEBI" id="CHEBI:172880"/>
    </reaction>
    <physiologicalReaction direction="left-to-right" evidence="3">
        <dbReference type="Rhea" id="RHEA:78508"/>
    </physiologicalReaction>
</comment>
<comment type="catalytic activity">
    <reaction evidence="6">
        <text>a 5'-end (N(7)-methyl 5'-triphosphoguanosine)-ribonucleoside in snRNA + S-adenosyl-L-methionine = a 5'-end (N(2),N(7)-dimethyl 5'-triphosphoguanosine)-ribonucleoside in snRNA + S-adenosyl-L-homocysteine + H(+)</text>
        <dbReference type="Rhea" id="RHEA:78471"/>
        <dbReference type="Rhea" id="RHEA-COMP:19085"/>
        <dbReference type="Rhea" id="RHEA-COMP:19087"/>
        <dbReference type="ChEBI" id="CHEBI:15378"/>
        <dbReference type="ChEBI" id="CHEBI:57856"/>
        <dbReference type="ChEBI" id="CHEBI:59789"/>
        <dbReference type="ChEBI" id="CHEBI:156461"/>
        <dbReference type="ChEBI" id="CHEBI:172880"/>
    </reaction>
    <physiologicalReaction direction="left-to-right" evidence="6">
        <dbReference type="Rhea" id="RHEA:78472"/>
    </physiologicalReaction>
</comment>
<comment type="caution">
    <text evidence="8">The sequence shown here is derived from an EMBL/GenBank/DDBJ whole genome shotgun (WGS) entry which is preliminary data.</text>
</comment>
<dbReference type="Gene3D" id="3.40.50.150">
    <property type="entry name" value="Vaccinia Virus protein VP39"/>
    <property type="match status" value="1"/>
</dbReference>
<organism evidence="8 9">
    <name type="scientific">Coccomyxa viridis</name>
    <dbReference type="NCBI Taxonomy" id="1274662"/>
    <lineage>
        <taxon>Eukaryota</taxon>
        <taxon>Viridiplantae</taxon>
        <taxon>Chlorophyta</taxon>
        <taxon>core chlorophytes</taxon>
        <taxon>Trebouxiophyceae</taxon>
        <taxon>Trebouxiophyceae incertae sedis</taxon>
        <taxon>Coccomyxaceae</taxon>
        <taxon>Coccomyxa</taxon>
    </lineage>
</organism>
<evidence type="ECO:0000256" key="4">
    <source>
        <dbReference type="ARBA" id="ARBA00048740"/>
    </source>
</evidence>
<accession>A0AAV1HZD5</accession>
<dbReference type="InterPro" id="IPR029063">
    <property type="entry name" value="SAM-dependent_MTases_sf"/>
</dbReference>
<dbReference type="SUPFAM" id="SSF53335">
    <property type="entry name" value="S-adenosyl-L-methionine-dependent methyltransferases"/>
    <property type="match status" value="1"/>
</dbReference>
<evidence type="ECO:0000313" key="8">
    <source>
        <dbReference type="EMBL" id="CAK0765973.1"/>
    </source>
</evidence>
<dbReference type="PANTHER" id="PTHR14741">
    <property type="entry name" value="S-ADENOSYLMETHIONINE-DEPENDENT METHYLTRANSFERASE RELATED"/>
    <property type="match status" value="1"/>
</dbReference>
<keyword evidence="9" id="KW-1185">Reference proteome</keyword>
<dbReference type="EMBL" id="CAUYUE010000004">
    <property type="protein sequence ID" value="CAK0765973.1"/>
    <property type="molecule type" value="Genomic_DNA"/>
</dbReference>
<evidence type="ECO:0000256" key="3">
    <source>
        <dbReference type="ARBA" id="ARBA00047418"/>
    </source>
</evidence>
<evidence type="ECO:0000256" key="2">
    <source>
        <dbReference type="ARBA" id="ARBA00025783"/>
    </source>
</evidence>
<dbReference type="InterPro" id="IPR019012">
    <property type="entry name" value="RNA_cap_Gua-N2-MeTrfase"/>
</dbReference>
<proteinExistence type="inferred from homology"/>
<dbReference type="Proteomes" id="UP001314263">
    <property type="component" value="Unassembled WGS sequence"/>
</dbReference>
<dbReference type="AlphaFoldDB" id="A0AAV1HZD5"/>
<gene>
    <name evidence="8" type="ORF">CVIRNUC_003312</name>
</gene>
<reference evidence="8 9" key="1">
    <citation type="submission" date="2023-10" db="EMBL/GenBank/DDBJ databases">
        <authorList>
            <person name="Maclean D."/>
            <person name="Macfadyen A."/>
        </authorList>
    </citation>
    <scope>NUCLEOTIDE SEQUENCE [LARGE SCALE GENOMIC DNA]</scope>
</reference>
<evidence type="ECO:0000256" key="7">
    <source>
        <dbReference type="ARBA" id="ARBA00049790"/>
    </source>
</evidence>
<dbReference type="GO" id="GO:0005634">
    <property type="term" value="C:nucleus"/>
    <property type="evidence" value="ECO:0007669"/>
    <property type="project" value="TreeGrafter"/>
</dbReference>